<dbReference type="PANTHER" id="PTHR20772:SF2">
    <property type="entry name" value="PROTEIN FMP42"/>
    <property type="match status" value="1"/>
</dbReference>
<dbReference type="Gene3D" id="1.20.1250.20">
    <property type="entry name" value="MFS general substrate transporter like domains"/>
    <property type="match status" value="2"/>
</dbReference>
<comment type="similarity">
    <text evidence="2">Belongs to the SLC43A transporter (TC 2.A.1.44) family.</text>
</comment>
<dbReference type="EnsemblMetazoa" id="XM_030986895">
    <property type="protein sequence ID" value="XP_030842755"/>
    <property type="gene ID" value="LOC100891703"/>
</dbReference>
<comment type="subcellular location">
    <subcellularLocation>
        <location evidence="1">Membrane</location>
        <topology evidence="1">Multi-pass membrane protein</topology>
    </subcellularLocation>
</comment>
<proteinExistence type="inferred from homology"/>
<feature type="transmembrane region" description="Helical" evidence="8">
    <location>
        <begin position="625"/>
        <end position="646"/>
    </location>
</feature>
<feature type="transmembrane region" description="Helical" evidence="8">
    <location>
        <begin position="562"/>
        <end position="582"/>
    </location>
</feature>
<feature type="region of interest" description="Disordered" evidence="7">
    <location>
        <begin position="398"/>
        <end position="453"/>
    </location>
</feature>
<feature type="transmembrane region" description="Helical" evidence="8">
    <location>
        <begin position="466"/>
        <end position="491"/>
    </location>
</feature>
<reference evidence="9" key="2">
    <citation type="submission" date="2021-01" db="UniProtKB">
        <authorList>
            <consortium name="EnsemblMetazoa"/>
        </authorList>
    </citation>
    <scope>IDENTIFICATION</scope>
</reference>
<evidence type="ECO:0000256" key="8">
    <source>
        <dbReference type="SAM" id="Phobius"/>
    </source>
</evidence>
<dbReference type="Pfam" id="PF07690">
    <property type="entry name" value="MFS_1"/>
    <property type="match status" value="1"/>
</dbReference>
<evidence type="ECO:0000256" key="3">
    <source>
        <dbReference type="ARBA" id="ARBA00022448"/>
    </source>
</evidence>
<feature type="transmembrane region" description="Helical" evidence="8">
    <location>
        <begin position="118"/>
        <end position="137"/>
    </location>
</feature>
<dbReference type="Proteomes" id="UP000007110">
    <property type="component" value="Unassembled WGS sequence"/>
</dbReference>
<keyword evidence="4 8" id="KW-0812">Transmembrane</keyword>
<keyword evidence="5 8" id="KW-1133">Transmembrane helix</keyword>
<dbReference type="AlphaFoldDB" id="A0A7M7NWY7"/>
<feature type="transmembrane region" description="Helical" evidence="8">
    <location>
        <begin position="652"/>
        <end position="674"/>
    </location>
</feature>
<dbReference type="InterPro" id="IPR011701">
    <property type="entry name" value="MFS"/>
</dbReference>
<dbReference type="GO" id="GO:0022857">
    <property type="term" value="F:transmembrane transporter activity"/>
    <property type="evidence" value="ECO:0007669"/>
    <property type="project" value="InterPro"/>
</dbReference>
<dbReference type="OrthoDB" id="330047at2759"/>
<evidence type="ECO:0000256" key="7">
    <source>
        <dbReference type="SAM" id="MobiDB-lite"/>
    </source>
</evidence>
<evidence type="ECO:0000256" key="4">
    <source>
        <dbReference type="ARBA" id="ARBA00022692"/>
    </source>
</evidence>
<dbReference type="InterPro" id="IPR036259">
    <property type="entry name" value="MFS_trans_sf"/>
</dbReference>
<evidence type="ECO:0000256" key="5">
    <source>
        <dbReference type="ARBA" id="ARBA00022989"/>
    </source>
</evidence>
<evidence type="ECO:0000256" key="2">
    <source>
        <dbReference type="ARBA" id="ARBA00006595"/>
    </source>
</evidence>
<dbReference type="PANTHER" id="PTHR20772">
    <property type="entry name" value="PROTEIN FMP42"/>
    <property type="match status" value="1"/>
</dbReference>
<keyword evidence="3" id="KW-0813">Transport</keyword>
<feature type="transmembrane region" description="Helical" evidence="8">
    <location>
        <begin position="176"/>
        <end position="195"/>
    </location>
</feature>
<sequence length="686" mass="76588">MRDLVVIERLLALLLTCFENLFHGAIINGWPSFVFVFIQLGYFSDLCDDDNTTRENTTSSIMPNITASTRNLGGVTGNHVSCPEQASRLQLVFSVAIALQSTSMFPIGFLLDRYGTRLSRLVMSFLMLIGYLMMAFSSSTYSILLFPGTICFTLGSVILLFSSMQIGNLFRGHKSTVITTINAMYSAAVIISVIAKRAHEVGFSINTFFFIMAGSVLLLHINTFLFLPTKFIPWPLPKGYRLTPCSAPRTTHRDREESAYYQNRGDVGDLSNPVIGVTGNYIQIGMDFISREVAPEMEKPLDEESSKRMPENMLCRQNIGEPMIREIGKEMDQFMTAETGKRIPENGHSRQDGVDPIITETDKEMDQRMSEETGERIADNRHSRQDGVDPIITETDKEMDQRMSEETGKRITEIGDSRQDGVEVSNKEAGEDRDPLMNEETDKTPDDDGDSNIAERKRKEYGSLSSCLLSTPFCLLLLWQAFLQIDLIFTFGTLNSFLTRLADGDEDVVSWYTDVFSIIQFLAVIVGPIGGLLMDRNNIFTSCSTTKKTKVRDPYADMRDSCLPLVITALASIGYSVCVLIPSLQLQYLTFVLLLIVPSLLYGVGPAVVSVVFPMQYFASVYGAIRTICGLFSLLQYPIFIILQTYLDGDPFYVTIGFIIADISTLLLPAALYVKSRRRQAPGATK</sequence>
<feature type="transmembrane region" description="Helical" evidence="8">
    <location>
        <begin position="143"/>
        <end position="164"/>
    </location>
</feature>
<dbReference type="SUPFAM" id="SSF103473">
    <property type="entry name" value="MFS general substrate transporter"/>
    <property type="match status" value="1"/>
</dbReference>
<dbReference type="GO" id="GO:0016020">
    <property type="term" value="C:membrane"/>
    <property type="evidence" value="ECO:0007669"/>
    <property type="project" value="UniProtKB-SubCell"/>
</dbReference>
<name>A0A7M7NWY7_STRPU</name>
<evidence type="ECO:0000256" key="6">
    <source>
        <dbReference type="ARBA" id="ARBA00023136"/>
    </source>
</evidence>
<feature type="compositionally biased region" description="Basic and acidic residues" evidence="7">
    <location>
        <begin position="398"/>
        <end position="446"/>
    </location>
</feature>
<feature type="transmembrane region" description="Helical" evidence="8">
    <location>
        <begin position="91"/>
        <end position="111"/>
    </location>
</feature>
<feature type="transmembrane region" description="Helical" evidence="8">
    <location>
        <begin position="588"/>
        <end position="613"/>
    </location>
</feature>
<evidence type="ECO:0000313" key="9">
    <source>
        <dbReference type="EnsemblMetazoa" id="XP_030842755"/>
    </source>
</evidence>
<accession>A0A7M7NWY7</accession>
<organism evidence="9 10">
    <name type="scientific">Strongylocentrotus purpuratus</name>
    <name type="common">Purple sea urchin</name>
    <dbReference type="NCBI Taxonomy" id="7668"/>
    <lineage>
        <taxon>Eukaryota</taxon>
        <taxon>Metazoa</taxon>
        <taxon>Echinodermata</taxon>
        <taxon>Eleutherozoa</taxon>
        <taxon>Echinozoa</taxon>
        <taxon>Echinoidea</taxon>
        <taxon>Euechinoidea</taxon>
        <taxon>Echinacea</taxon>
        <taxon>Camarodonta</taxon>
        <taxon>Echinidea</taxon>
        <taxon>Strongylocentrotidae</taxon>
        <taxon>Strongylocentrotus</taxon>
    </lineage>
</organism>
<keyword evidence="6 8" id="KW-0472">Membrane</keyword>
<feature type="transmembrane region" description="Helical" evidence="8">
    <location>
        <begin position="511"/>
        <end position="534"/>
    </location>
</feature>
<protein>
    <recommendedName>
        <fullName evidence="11">Solute carrier family 43 member 3</fullName>
    </recommendedName>
</protein>
<evidence type="ECO:0008006" key="11">
    <source>
        <dbReference type="Google" id="ProtNLM"/>
    </source>
</evidence>
<dbReference type="InterPro" id="IPR052599">
    <property type="entry name" value="SLC43A_AATransporter"/>
</dbReference>
<dbReference type="GeneID" id="100891703"/>
<feature type="transmembrane region" description="Helical" evidence="8">
    <location>
        <begin position="207"/>
        <end position="227"/>
    </location>
</feature>
<dbReference type="RefSeq" id="XP_030842755.1">
    <property type="nucleotide sequence ID" value="XM_030986895.1"/>
</dbReference>
<evidence type="ECO:0000313" key="10">
    <source>
        <dbReference type="Proteomes" id="UP000007110"/>
    </source>
</evidence>
<keyword evidence="10" id="KW-1185">Reference proteome</keyword>
<reference evidence="10" key="1">
    <citation type="submission" date="2015-02" db="EMBL/GenBank/DDBJ databases">
        <title>Genome sequencing for Strongylocentrotus purpuratus.</title>
        <authorList>
            <person name="Murali S."/>
            <person name="Liu Y."/>
            <person name="Vee V."/>
            <person name="English A."/>
            <person name="Wang M."/>
            <person name="Skinner E."/>
            <person name="Han Y."/>
            <person name="Muzny D.M."/>
            <person name="Worley K.C."/>
            <person name="Gibbs R.A."/>
        </authorList>
    </citation>
    <scope>NUCLEOTIDE SEQUENCE</scope>
</reference>
<dbReference type="KEGG" id="spu:100891703"/>
<evidence type="ECO:0000256" key="1">
    <source>
        <dbReference type="ARBA" id="ARBA00004141"/>
    </source>
</evidence>
<dbReference type="InParanoid" id="A0A7M7NWY7"/>
<dbReference type="OMA" id="FIPWPLP"/>